<protein>
    <recommendedName>
        <fullName evidence="3">Tetratricopeptide repeat protein</fullName>
    </recommendedName>
</protein>
<dbReference type="Proteomes" id="UP000327148">
    <property type="component" value="Unassembled WGS sequence"/>
</dbReference>
<evidence type="ECO:0000313" key="2">
    <source>
        <dbReference type="Proteomes" id="UP000327148"/>
    </source>
</evidence>
<organism evidence="1 2">
    <name type="scientific">Aerococcus sanguinicola</name>
    <dbReference type="NCBI Taxonomy" id="119206"/>
    <lineage>
        <taxon>Bacteria</taxon>
        <taxon>Bacillati</taxon>
        <taxon>Bacillota</taxon>
        <taxon>Bacilli</taxon>
        <taxon>Lactobacillales</taxon>
        <taxon>Aerococcaceae</taxon>
        <taxon>Aerococcus</taxon>
    </lineage>
</organism>
<dbReference type="EMBL" id="VYWO01000001">
    <property type="protein sequence ID" value="KAA9301822.1"/>
    <property type="molecule type" value="Genomic_DNA"/>
</dbReference>
<name>A0A5N1GM11_9LACT</name>
<proteinExistence type="predicted"/>
<sequence length="300" mass="33560">MFEERKRDCHSLVDQALAAKAAGALNQGLASIRQAQKLAGDFSNFFLALIQVLVDQDQVDLALALTQQVLEEADQVEALSLYERAMSFLAQTAPSALKEFSEPGLFVRQGASLDREWIDFVFHPDRLTADYAASNQAQLKTYLATDLAQDPGQAKACYRILQDLKPSQVHDFIRAYLAKHPEPSLVRTDFLIRLLSQGSQDRLILEGPQGLEHQLDLAELNLPPDRSFYQAGQAFIEDVYFKELLTKVYLEEEWLLLNGLLYPFEDDLGKDPADLVTILAAADPEDACYQTISQLLKGVI</sequence>
<evidence type="ECO:0008006" key="3">
    <source>
        <dbReference type="Google" id="ProtNLM"/>
    </source>
</evidence>
<evidence type="ECO:0000313" key="1">
    <source>
        <dbReference type="EMBL" id="KAA9301822.1"/>
    </source>
</evidence>
<dbReference type="OrthoDB" id="2136617at2"/>
<dbReference type="RefSeq" id="WP_070430874.1">
    <property type="nucleotide sequence ID" value="NZ_VYWO01000001.1"/>
</dbReference>
<reference evidence="1 2" key="1">
    <citation type="submission" date="2019-09" db="EMBL/GenBank/DDBJ databases">
        <title>Draft genome sequence assemblies of isolates from the urinary tract.</title>
        <authorList>
            <person name="Mores C.R."/>
            <person name="Putonti C."/>
            <person name="Wolfe A.J."/>
        </authorList>
    </citation>
    <scope>NUCLEOTIDE SEQUENCE [LARGE SCALE GENOMIC DNA]</scope>
    <source>
        <strain evidence="1 2">UMB623</strain>
    </source>
</reference>
<gene>
    <name evidence="1" type="ORF">F6I03_01060</name>
</gene>
<comment type="caution">
    <text evidence="1">The sequence shown here is derived from an EMBL/GenBank/DDBJ whole genome shotgun (WGS) entry which is preliminary data.</text>
</comment>
<accession>A0A5N1GM11</accession>
<dbReference type="AlphaFoldDB" id="A0A5N1GM11"/>